<keyword evidence="3" id="KW-1185">Reference proteome</keyword>
<dbReference type="EMBL" id="JANPWB010000006">
    <property type="protein sequence ID" value="KAJ1177804.1"/>
    <property type="molecule type" value="Genomic_DNA"/>
</dbReference>
<evidence type="ECO:0000313" key="2">
    <source>
        <dbReference type="EMBL" id="KAJ1177804.1"/>
    </source>
</evidence>
<evidence type="ECO:0000313" key="3">
    <source>
        <dbReference type="Proteomes" id="UP001066276"/>
    </source>
</evidence>
<feature type="region of interest" description="Disordered" evidence="1">
    <location>
        <begin position="1"/>
        <end position="32"/>
    </location>
</feature>
<reference evidence="2" key="1">
    <citation type="journal article" date="2022" name="bioRxiv">
        <title>Sequencing and chromosome-scale assembly of the giantPleurodeles waltlgenome.</title>
        <authorList>
            <person name="Brown T."/>
            <person name="Elewa A."/>
            <person name="Iarovenko S."/>
            <person name="Subramanian E."/>
            <person name="Araus A.J."/>
            <person name="Petzold A."/>
            <person name="Susuki M."/>
            <person name="Suzuki K.-i.T."/>
            <person name="Hayashi T."/>
            <person name="Toyoda A."/>
            <person name="Oliveira C."/>
            <person name="Osipova E."/>
            <person name="Leigh N.D."/>
            <person name="Simon A."/>
            <person name="Yun M.H."/>
        </authorList>
    </citation>
    <scope>NUCLEOTIDE SEQUENCE</scope>
    <source>
        <strain evidence="2">20211129_DDA</strain>
        <tissue evidence="2">Liver</tissue>
    </source>
</reference>
<dbReference type="Proteomes" id="UP001066276">
    <property type="component" value="Chromosome 3_2"/>
</dbReference>
<dbReference type="AlphaFoldDB" id="A0AAV7TPF9"/>
<proteinExistence type="predicted"/>
<sequence length="103" mass="11554">MRKVRRNAGTATQNKKEDRSRGTKYVPGNRKETGALTSGFRAHISCLGTGPPFCFVLRFLHRGELFGIIGQRSVLNTRASRRLLGLSTSRLTFYFPTPSLIVR</sequence>
<protein>
    <submittedName>
        <fullName evidence="2">Uncharacterized protein</fullName>
    </submittedName>
</protein>
<comment type="caution">
    <text evidence="2">The sequence shown here is derived from an EMBL/GenBank/DDBJ whole genome shotgun (WGS) entry which is preliminary data.</text>
</comment>
<evidence type="ECO:0000256" key="1">
    <source>
        <dbReference type="SAM" id="MobiDB-lite"/>
    </source>
</evidence>
<name>A0AAV7TPF9_PLEWA</name>
<organism evidence="2 3">
    <name type="scientific">Pleurodeles waltl</name>
    <name type="common">Iberian ribbed newt</name>
    <dbReference type="NCBI Taxonomy" id="8319"/>
    <lineage>
        <taxon>Eukaryota</taxon>
        <taxon>Metazoa</taxon>
        <taxon>Chordata</taxon>
        <taxon>Craniata</taxon>
        <taxon>Vertebrata</taxon>
        <taxon>Euteleostomi</taxon>
        <taxon>Amphibia</taxon>
        <taxon>Batrachia</taxon>
        <taxon>Caudata</taxon>
        <taxon>Salamandroidea</taxon>
        <taxon>Salamandridae</taxon>
        <taxon>Pleurodelinae</taxon>
        <taxon>Pleurodeles</taxon>
    </lineage>
</organism>
<accession>A0AAV7TPF9</accession>
<gene>
    <name evidence="2" type="ORF">NDU88_003056</name>
</gene>